<accession>A0A0C2TW32</accession>
<dbReference type="InParanoid" id="A0A0C2TW32"/>
<dbReference type="HOGENOM" id="CLU_2757238_0_0_1"/>
<dbReference type="AlphaFoldDB" id="A0A0C2TW32"/>
<protein>
    <submittedName>
        <fullName evidence="1">Uncharacterized protein</fullName>
    </submittedName>
</protein>
<dbReference type="Proteomes" id="UP000054549">
    <property type="component" value="Unassembled WGS sequence"/>
</dbReference>
<sequence length="70" mass="7859">MVRCRSKTAWCARSNDLGYEKSVIHLFGCFTGGHGFRCSGVTPPVSKPPNRNAALFIEKFHPYQILLYAI</sequence>
<name>A0A0C2TW32_AMAMK</name>
<gene>
    <name evidence="1" type="ORF">M378DRAFT_155218</name>
</gene>
<reference evidence="1 2" key="1">
    <citation type="submission" date="2014-04" db="EMBL/GenBank/DDBJ databases">
        <title>Evolutionary Origins and Diversification of the Mycorrhizal Mutualists.</title>
        <authorList>
            <consortium name="DOE Joint Genome Institute"/>
            <consortium name="Mycorrhizal Genomics Consortium"/>
            <person name="Kohler A."/>
            <person name="Kuo A."/>
            <person name="Nagy L.G."/>
            <person name="Floudas D."/>
            <person name="Copeland A."/>
            <person name="Barry K.W."/>
            <person name="Cichocki N."/>
            <person name="Veneault-Fourrey C."/>
            <person name="LaButti K."/>
            <person name="Lindquist E.A."/>
            <person name="Lipzen A."/>
            <person name="Lundell T."/>
            <person name="Morin E."/>
            <person name="Murat C."/>
            <person name="Riley R."/>
            <person name="Ohm R."/>
            <person name="Sun H."/>
            <person name="Tunlid A."/>
            <person name="Henrissat B."/>
            <person name="Grigoriev I.V."/>
            <person name="Hibbett D.S."/>
            <person name="Martin F."/>
        </authorList>
    </citation>
    <scope>NUCLEOTIDE SEQUENCE [LARGE SCALE GENOMIC DNA]</scope>
    <source>
        <strain evidence="1 2">Koide BX008</strain>
    </source>
</reference>
<organism evidence="1 2">
    <name type="scientific">Amanita muscaria (strain Koide BX008)</name>
    <dbReference type="NCBI Taxonomy" id="946122"/>
    <lineage>
        <taxon>Eukaryota</taxon>
        <taxon>Fungi</taxon>
        <taxon>Dikarya</taxon>
        <taxon>Basidiomycota</taxon>
        <taxon>Agaricomycotina</taxon>
        <taxon>Agaricomycetes</taxon>
        <taxon>Agaricomycetidae</taxon>
        <taxon>Agaricales</taxon>
        <taxon>Pluteineae</taxon>
        <taxon>Amanitaceae</taxon>
        <taxon>Amanita</taxon>
    </lineage>
</organism>
<evidence type="ECO:0000313" key="1">
    <source>
        <dbReference type="EMBL" id="KIL71619.1"/>
    </source>
</evidence>
<keyword evidence="2" id="KW-1185">Reference proteome</keyword>
<dbReference type="EMBL" id="KN818222">
    <property type="protein sequence ID" value="KIL71619.1"/>
    <property type="molecule type" value="Genomic_DNA"/>
</dbReference>
<proteinExistence type="predicted"/>
<evidence type="ECO:0000313" key="2">
    <source>
        <dbReference type="Proteomes" id="UP000054549"/>
    </source>
</evidence>